<keyword evidence="5 11" id="KW-0547">Nucleotide-binding</keyword>
<evidence type="ECO:0000256" key="6">
    <source>
        <dbReference type="ARBA" id="ARBA00022892"/>
    </source>
</evidence>
<evidence type="ECO:0000313" key="12">
    <source>
        <dbReference type="EMBL" id="GFH08741.1"/>
    </source>
</evidence>
<evidence type="ECO:0000256" key="1">
    <source>
        <dbReference type="ARBA" id="ARBA00004555"/>
    </source>
</evidence>
<evidence type="ECO:0000256" key="11">
    <source>
        <dbReference type="PIRSR" id="PIRSR606689-1"/>
    </source>
</evidence>
<evidence type="ECO:0000256" key="8">
    <source>
        <dbReference type="ARBA" id="ARBA00023034"/>
    </source>
</evidence>
<keyword evidence="7" id="KW-0653">Protein transport</keyword>
<dbReference type="Gene3D" id="3.40.50.300">
    <property type="entry name" value="P-loop containing nucleotide triphosphate hydrolases"/>
    <property type="match status" value="1"/>
</dbReference>
<gene>
    <name evidence="12" type="ORF">HaLaN_03758</name>
</gene>
<dbReference type="GO" id="GO:0015031">
    <property type="term" value="P:protein transport"/>
    <property type="evidence" value="ECO:0007669"/>
    <property type="project" value="UniProtKB-KW"/>
</dbReference>
<dbReference type="SMART" id="SM00178">
    <property type="entry name" value="SAR"/>
    <property type="match status" value="1"/>
</dbReference>
<dbReference type="InterPro" id="IPR027417">
    <property type="entry name" value="P-loop_NTPase"/>
</dbReference>
<dbReference type="InterPro" id="IPR006689">
    <property type="entry name" value="Small_GTPase_ARF/SAR"/>
</dbReference>
<evidence type="ECO:0000256" key="2">
    <source>
        <dbReference type="ARBA" id="ARBA00010290"/>
    </source>
</evidence>
<dbReference type="Proteomes" id="UP000485058">
    <property type="component" value="Unassembled WGS sequence"/>
</dbReference>
<evidence type="ECO:0000313" key="13">
    <source>
        <dbReference type="Proteomes" id="UP000485058"/>
    </source>
</evidence>
<dbReference type="EMBL" id="BLLF01000181">
    <property type="protein sequence ID" value="GFH08741.1"/>
    <property type="molecule type" value="Genomic_DNA"/>
</dbReference>
<dbReference type="GO" id="GO:0005525">
    <property type="term" value="F:GTP binding"/>
    <property type="evidence" value="ECO:0007669"/>
    <property type="project" value="UniProtKB-KW"/>
</dbReference>
<dbReference type="InterPro" id="IPR024156">
    <property type="entry name" value="Small_GTPase_ARF"/>
</dbReference>
<dbReference type="SMART" id="SM00177">
    <property type="entry name" value="ARF"/>
    <property type="match status" value="1"/>
</dbReference>
<comment type="subcellular location">
    <subcellularLocation>
        <location evidence="1">Golgi apparatus</location>
    </subcellularLocation>
</comment>
<evidence type="ECO:0000256" key="10">
    <source>
        <dbReference type="ARBA" id="ARBA00023288"/>
    </source>
</evidence>
<comment type="similarity">
    <text evidence="2">Belongs to the small GTPase superfamily. Arf family.</text>
</comment>
<dbReference type="SUPFAM" id="SSF52540">
    <property type="entry name" value="P-loop containing nucleoside triphosphate hydrolases"/>
    <property type="match status" value="1"/>
</dbReference>
<dbReference type="GO" id="GO:0005794">
    <property type="term" value="C:Golgi apparatus"/>
    <property type="evidence" value="ECO:0007669"/>
    <property type="project" value="UniProtKB-SubCell"/>
</dbReference>
<evidence type="ECO:0000256" key="4">
    <source>
        <dbReference type="ARBA" id="ARBA00022707"/>
    </source>
</evidence>
<dbReference type="GO" id="GO:0003924">
    <property type="term" value="F:GTPase activity"/>
    <property type="evidence" value="ECO:0007669"/>
    <property type="project" value="InterPro"/>
</dbReference>
<keyword evidence="9 11" id="KW-0342">GTP-binding</keyword>
<dbReference type="PANTHER" id="PTHR11711">
    <property type="entry name" value="ADP RIBOSYLATION FACTOR-RELATED"/>
    <property type="match status" value="1"/>
</dbReference>
<dbReference type="PRINTS" id="PR00328">
    <property type="entry name" value="SAR1GTPBP"/>
</dbReference>
<feature type="binding site" evidence="11">
    <location>
        <begin position="156"/>
        <end position="159"/>
    </location>
    <ligand>
        <name>GTP</name>
        <dbReference type="ChEBI" id="CHEBI:37565"/>
    </ligand>
</feature>
<keyword evidence="8" id="KW-0333">Golgi apparatus</keyword>
<keyword evidence="3" id="KW-0813">Transport</keyword>
<keyword evidence="6" id="KW-0931">ER-Golgi transport</keyword>
<evidence type="ECO:0000256" key="5">
    <source>
        <dbReference type="ARBA" id="ARBA00022741"/>
    </source>
</evidence>
<feature type="binding site" evidence="11">
    <location>
        <position position="100"/>
    </location>
    <ligand>
        <name>GTP</name>
        <dbReference type="ChEBI" id="CHEBI:37565"/>
    </ligand>
</feature>
<dbReference type="AlphaFoldDB" id="A0A699YH23"/>
<evidence type="ECO:0000256" key="3">
    <source>
        <dbReference type="ARBA" id="ARBA00022448"/>
    </source>
</evidence>
<dbReference type="FunFam" id="3.40.50.300:FF:003500">
    <property type="entry name" value="ADP-ribosylation factor 1"/>
    <property type="match status" value="1"/>
</dbReference>
<dbReference type="Pfam" id="PF00025">
    <property type="entry name" value="Arf"/>
    <property type="match status" value="1"/>
</dbReference>
<keyword evidence="13" id="KW-1185">Reference proteome</keyword>
<organism evidence="12 13">
    <name type="scientific">Haematococcus lacustris</name>
    <name type="common">Green alga</name>
    <name type="synonym">Haematococcus pluvialis</name>
    <dbReference type="NCBI Taxonomy" id="44745"/>
    <lineage>
        <taxon>Eukaryota</taxon>
        <taxon>Viridiplantae</taxon>
        <taxon>Chlorophyta</taxon>
        <taxon>core chlorophytes</taxon>
        <taxon>Chlorophyceae</taxon>
        <taxon>CS clade</taxon>
        <taxon>Chlamydomonadales</taxon>
        <taxon>Haematococcaceae</taxon>
        <taxon>Haematococcus</taxon>
    </lineage>
</organism>
<keyword evidence="10" id="KW-0449">Lipoprotein</keyword>
<sequence>MQACNQICALHLASPSRCILNSEHIATHIVVNLFSFAAASSANWLALVINSHWDGDMDEPINVLLWRPGSTHLGARPGQCRENNDFVYKNIKFQVWDLGGQTSIRPYWRCYYPNTQAIIYVVDSTDTERIGISKEEFHAILEEEELRDALILVYANKQDLPGALSDAEIAEGMGLHDIKSRDWAIFKTSAVRGEGLFEGLDWLTNTLKSKGR</sequence>
<comment type="caution">
    <text evidence="12">The sequence shown here is derived from an EMBL/GenBank/DDBJ whole genome shotgun (WGS) entry which is preliminary data.</text>
</comment>
<name>A0A699YH23_HAELA</name>
<keyword evidence="4" id="KW-0519">Myristate</keyword>
<reference evidence="12 13" key="1">
    <citation type="submission" date="2020-02" db="EMBL/GenBank/DDBJ databases">
        <title>Draft genome sequence of Haematococcus lacustris strain NIES-144.</title>
        <authorList>
            <person name="Morimoto D."/>
            <person name="Nakagawa S."/>
            <person name="Yoshida T."/>
            <person name="Sawayama S."/>
        </authorList>
    </citation>
    <scope>NUCLEOTIDE SEQUENCE [LARGE SCALE GENOMIC DNA]</scope>
    <source>
        <strain evidence="12 13">NIES-144</strain>
    </source>
</reference>
<dbReference type="PROSITE" id="PS51417">
    <property type="entry name" value="ARF"/>
    <property type="match status" value="1"/>
</dbReference>
<evidence type="ECO:0008006" key="14">
    <source>
        <dbReference type="Google" id="ProtNLM"/>
    </source>
</evidence>
<dbReference type="GO" id="GO:0016004">
    <property type="term" value="F:phospholipase activator activity"/>
    <property type="evidence" value="ECO:0007669"/>
    <property type="project" value="UniProtKB-ARBA"/>
</dbReference>
<accession>A0A699YH23</accession>
<evidence type="ECO:0000256" key="9">
    <source>
        <dbReference type="ARBA" id="ARBA00023134"/>
    </source>
</evidence>
<evidence type="ECO:0000256" key="7">
    <source>
        <dbReference type="ARBA" id="ARBA00022927"/>
    </source>
</evidence>
<dbReference type="GO" id="GO:0016192">
    <property type="term" value="P:vesicle-mediated transport"/>
    <property type="evidence" value="ECO:0007669"/>
    <property type="project" value="UniProtKB-KW"/>
</dbReference>
<proteinExistence type="inferred from homology"/>
<protein>
    <recommendedName>
        <fullName evidence="14">ADP-ribosylation factor-like protein 1</fullName>
    </recommendedName>
</protein>